<proteinExistence type="predicted"/>
<evidence type="ECO:0000313" key="2">
    <source>
        <dbReference type="Proteomes" id="UP000052230"/>
    </source>
</evidence>
<evidence type="ECO:0000313" key="1">
    <source>
        <dbReference type="EMBL" id="CEG16635.1"/>
    </source>
</evidence>
<sequence>MHMRWGEVGRLFVFEQCAIPAAAAQRRMSLETNASFARPVRAQKKRYPDESCNTYRAVLPDGHPPGHGVHPQ</sequence>
<protein>
    <submittedName>
        <fullName evidence="1">Uncharacterized protein</fullName>
    </submittedName>
</protein>
<dbReference type="AlphaFoldDB" id="A0A0U5G9L8"/>
<keyword evidence="2" id="KW-1185">Reference proteome</keyword>
<gene>
    <name evidence="1" type="ORF">XAC3562_450054</name>
</gene>
<name>A0A0U5G9L8_XANCI</name>
<accession>A0A0U5G9L8</accession>
<dbReference type="Proteomes" id="UP000052230">
    <property type="component" value="Unassembled WGS sequence"/>
</dbReference>
<reference evidence="1 2" key="1">
    <citation type="submission" date="2014-09" db="EMBL/GenBank/DDBJ databases">
        <authorList>
            <person name="Regsiter A."/>
        </authorList>
    </citation>
    <scope>NUCLEOTIDE SEQUENCE [LARGE SCALE GENOMIC DNA]</scope>
</reference>
<organism evidence="1 2">
    <name type="scientific">Xanthomonas citri pv. citri</name>
    <dbReference type="NCBI Taxonomy" id="611301"/>
    <lineage>
        <taxon>Bacteria</taxon>
        <taxon>Pseudomonadati</taxon>
        <taxon>Pseudomonadota</taxon>
        <taxon>Gammaproteobacteria</taxon>
        <taxon>Lysobacterales</taxon>
        <taxon>Lysobacteraceae</taxon>
        <taxon>Xanthomonas</taxon>
    </lineage>
</organism>
<comment type="caution">
    <text evidence="1">The sequence shown here is derived from an EMBL/GenBank/DDBJ whole genome shotgun (WGS) entry which is preliminary data.</text>
</comment>
<dbReference type="EMBL" id="CCXZ01000139">
    <property type="protein sequence ID" value="CEG16635.1"/>
    <property type="molecule type" value="Genomic_DNA"/>
</dbReference>